<gene>
    <name evidence="1" type="ORF">BDCR2A_01840</name>
</gene>
<evidence type="ECO:0000313" key="2">
    <source>
        <dbReference type="Proteomes" id="UP000019148"/>
    </source>
</evidence>
<dbReference type="SUPFAM" id="SSF74748">
    <property type="entry name" value="Variable surface antigen VlsE"/>
    <property type="match status" value="1"/>
</dbReference>
<proteinExistence type="predicted"/>
<sequence length="46" mass="4414">METVIEGVKSIIETATGSGIKIEAGTAGNEVAAGANTDAPAVIAAN</sequence>
<dbReference type="EMBL" id="AZIT01000079">
    <property type="protein sequence ID" value="ETZ17242.1"/>
    <property type="molecule type" value="Genomic_DNA"/>
</dbReference>
<protein>
    <submittedName>
        <fullName evidence="1">Variable major protein</fullName>
    </submittedName>
</protein>
<name>W6TF16_9SPIR</name>
<dbReference type="AlphaFoldDB" id="W6TF16"/>
<accession>W6TF16</accession>
<evidence type="ECO:0000313" key="1">
    <source>
        <dbReference type="EMBL" id="ETZ17242.1"/>
    </source>
</evidence>
<dbReference type="Proteomes" id="UP000019148">
    <property type="component" value="Unassembled WGS sequence"/>
</dbReference>
<feature type="non-terminal residue" evidence="1">
    <location>
        <position position="46"/>
    </location>
</feature>
<organism evidence="1 2">
    <name type="scientific">Borrelia duttonii CR2A</name>
    <dbReference type="NCBI Taxonomy" id="1432657"/>
    <lineage>
        <taxon>Bacteria</taxon>
        <taxon>Pseudomonadati</taxon>
        <taxon>Spirochaetota</taxon>
        <taxon>Spirochaetia</taxon>
        <taxon>Spirochaetales</taxon>
        <taxon>Borreliaceae</taxon>
        <taxon>Borrelia</taxon>
    </lineage>
</organism>
<reference evidence="1 2" key="1">
    <citation type="submission" date="2013-12" db="EMBL/GenBank/DDBJ databases">
        <title>Comparative genomics of relapsing fever spirochetes.</title>
        <authorList>
            <person name="Schwan T.G."/>
            <person name="Raffel S.J."/>
            <person name="Porcella S.F."/>
        </authorList>
    </citation>
    <scope>NUCLEOTIDE SEQUENCE [LARGE SCALE GENOMIC DNA]</scope>
    <source>
        <strain evidence="1 2">CR2A</strain>
    </source>
</reference>
<comment type="caution">
    <text evidence="1">The sequence shown here is derived from an EMBL/GenBank/DDBJ whole genome shotgun (WGS) entry which is preliminary data.</text>
</comment>